<evidence type="ECO:0000313" key="3">
    <source>
        <dbReference type="EMBL" id="UXU56990.1"/>
    </source>
</evidence>
<organism evidence="1 5">
    <name type="scientific">Staphylococcus agnetis</name>
    <dbReference type="NCBI Taxonomy" id="985762"/>
    <lineage>
        <taxon>Bacteria</taxon>
        <taxon>Bacillati</taxon>
        <taxon>Bacillota</taxon>
        <taxon>Bacilli</taxon>
        <taxon>Bacillales</taxon>
        <taxon>Staphylococcaceae</taxon>
        <taxon>Staphylococcus</taxon>
    </lineage>
</organism>
<evidence type="ECO:0000313" key="2">
    <source>
        <dbReference type="EMBL" id="OTW30899.1"/>
    </source>
</evidence>
<dbReference type="InterPro" id="IPR015231">
    <property type="entry name" value="DUF1934"/>
</dbReference>
<dbReference type="eggNOG" id="COG4506">
    <property type="taxonomic scope" value="Bacteria"/>
</dbReference>
<dbReference type="Proteomes" id="UP000646308">
    <property type="component" value="Unassembled WGS sequence"/>
</dbReference>
<dbReference type="Proteomes" id="UP001065705">
    <property type="component" value="Chromosome"/>
</dbReference>
<dbReference type="Pfam" id="PF09148">
    <property type="entry name" value="DUF1934"/>
    <property type="match status" value="1"/>
</dbReference>
<dbReference type="InterPro" id="IPR012674">
    <property type="entry name" value="Calycin"/>
</dbReference>
<evidence type="ECO:0000313" key="4">
    <source>
        <dbReference type="Proteomes" id="UP000195208"/>
    </source>
</evidence>
<sequence length="141" mass="16526">MERNVRIETLQIVKQDDSKEKFVNQLEGTLTEKNATFIRYNEQVDEVNVNVTVKIAPDAIKIIRKGDINMTLHFQEGQPTKTFYHIPEGKMLLMVNTLSIIHFVDEAGGKLKIHYELYQDDDKMGTYQYEIKYKEIKDELN</sequence>
<keyword evidence="4" id="KW-1185">Reference proteome</keyword>
<dbReference type="Gene3D" id="2.40.128.20">
    <property type="match status" value="1"/>
</dbReference>
<dbReference type="OrthoDB" id="2418612at2"/>
<evidence type="ECO:0000313" key="1">
    <source>
        <dbReference type="EMBL" id="NJI02419.1"/>
    </source>
</evidence>
<accession>A0A085UEQ4</accession>
<reference evidence="3" key="3">
    <citation type="submission" date="2022-03" db="EMBL/GenBank/DDBJ databases">
        <title>Comparative Genomics of East African Camel-Associated Staphylococcaceae spp.: Diversity and Inheritance of Traits Involved in Host-Pathogen Interactions.</title>
        <authorList>
            <person name="Akarsu H."/>
            <person name="Liljander A."/>
            <person name="Younan M."/>
            <person name="Brodard I."/>
            <person name="Glucks I."/>
            <person name="Labroussaa F."/>
            <person name="Overesch G."/>
            <person name="Kuhnert P."/>
            <person name="Perreten V."/>
            <person name="Drexler J.F."/>
            <person name="Corman V.M."/>
            <person name="Falquet L."/>
            <person name="Jores J."/>
        </authorList>
    </citation>
    <scope>NUCLEOTIDE SEQUENCE</scope>
    <source>
        <strain evidence="3">IVB6197</strain>
    </source>
</reference>
<gene>
    <name evidence="2" type="ORF">B9M88_07585</name>
    <name evidence="1" type="ORF">GLV84_06240</name>
    <name evidence="3" type="ORF">MUA95_10575</name>
</gene>
<name>A0A085UEQ4_9STAP</name>
<dbReference type="KEGG" id="sagq:EP23_11510"/>
<dbReference type="EMBL" id="CP094809">
    <property type="protein sequence ID" value="UXU56990.1"/>
    <property type="molecule type" value="Genomic_DNA"/>
</dbReference>
<protein>
    <submittedName>
        <fullName evidence="1">DUF1934 family protein</fullName>
    </submittedName>
</protein>
<dbReference type="Proteomes" id="UP000195208">
    <property type="component" value="Unassembled WGS sequence"/>
</dbReference>
<dbReference type="AlphaFoldDB" id="A0A085UEQ4"/>
<dbReference type="SUPFAM" id="SSF50814">
    <property type="entry name" value="Lipocalins"/>
    <property type="match status" value="1"/>
</dbReference>
<dbReference type="EMBL" id="NEFX01000014">
    <property type="protein sequence ID" value="OTW30899.1"/>
    <property type="molecule type" value="Genomic_DNA"/>
</dbReference>
<dbReference type="RefSeq" id="WP_037566366.1">
    <property type="nucleotide sequence ID" value="NZ_CP009623.1"/>
</dbReference>
<evidence type="ECO:0000313" key="5">
    <source>
        <dbReference type="Proteomes" id="UP000646308"/>
    </source>
</evidence>
<reference evidence="2 4" key="1">
    <citation type="submission" date="2017-04" db="EMBL/GenBank/DDBJ databases">
        <title>Staphylococcus agnetis, a potential pathogen in the broiler production.</title>
        <authorList>
            <person name="Poulsen L."/>
        </authorList>
    </citation>
    <scope>NUCLEOTIDE SEQUENCE [LARGE SCALE GENOMIC DNA]</scope>
    <source>
        <strain evidence="2 4">723_310714_2_2_spleen</strain>
    </source>
</reference>
<dbReference type="EMBL" id="WMFL01000073">
    <property type="protein sequence ID" value="NJI02419.1"/>
    <property type="molecule type" value="Genomic_DNA"/>
</dbReference>
<dbReference type="GeneID" id="57690806"/>
<proteinExistence type="predicted"/>
<reference evidence="1" key="2">
    <citation type="submission" date="2019-11" db="EMBL/GenBank/DDBJ databases">
        <title>Whole genome comparisons of Staphylococcus agnetis isolates from cattle and chickens.</title>
        <authorList>
            <person name="Rhoads D."/>
            <person name="Shwani A."/>
            <person name="Adkins P."/>
            <person name="Calcutt M."/>
            <person name="Middleton J."/>
        </authorList>
    </citation>
    <scope>NUCLEOTIDE SEQUENCE</scope>
    <source>
        <strain evidence="1">1387</strain>
    </source>
</reference>